<reference evidence="2" key="1">
    <citation type="submission" date="2023-10" db="EMBL/GenBank/DDBJ databases">
        <authorList>
            <person name="Chen Y."/>
            <person name="Shah S."/>
            <person name="Dougan E. K."/>
            <person name="Thang M."/>
            <person name="Chan C."/>
        </authorList>
    </citation>
    <scope>NUCLEOTIDE SEQUENCE [LARGE SCALE GENOMIC DNA]</scope>
</reference>
<comment type="caution">
    <text evidence="2">The sequence shown here is derived from an EMBL/GenBank/DDBJ whole genome shotgun (WGS) entry which is preliminary data.</text>
</comment>
<evidence type="ECO:0000256" key="1">
    <source>
        <dbReference type="SAM" id="MobiDB-lite"/>
    </source>
</evidence>
<accession>A0ABN9S0H2</accession>
<proteinExistence type="predicted"/>
<name>A0ABN9S0H2_9DINO</name>
<sequence length="525" mass="57975">MGCNTSSPVAQEYEKSEATDSATFVQPPRVPPPDLTTVQSKAICDWLDKLPQTDPTSDQWEVTVGTVSTDSETGNFQTTIKVSTKFGTVYPLLDSGCQTMTLPGASLVGASWKADGSWDVKEPYRVCHNHLVYGPWNTIALLVEGPITIGNGEIWMQFFVDVFPGSGGALPLGGNFGISNSPVIATVPLVQFVGPFEDQVHNPTGFEAISVHEALRNTTYNPTWPPPWPLPTGISWQGSVNKTDREDSQKFSYSEQEPPQVLHSPADRALEPKEGFTTFQVVKLDSTVNDMLVRPLKCFSNAGWKYVEISLAADDETVDNYDQAAHMRLHQARSKIVFRKAGAIMNEYDAVLRLQKKWIMSTALKSLAFHDAQYNNQQSFVVTWPDNNEDTTAMLDTGGGPLIYGAQKDIDKWDGLSSNCPPIYWWRNTEDKHTLSTSPETVRFLFGDFEVTLADAQDRSKEFTYTIKGRKPQFSGCLGIGGKQMSYVNGDDSGIDGINIGGISFLFIDMVIDIDNNCAGFRKKS</sequence>
<evidence type="ECO:0000313" key="3">
    <source>
        <dbReference type="Proteomes" id="UP001189429"/>
    </source>
</evidence>
<protein>
    <recommendedName>
        <fullName evidence="4">Acid protease</fullName>
    </recommendedName>
</protein>
<keyword evidence="3" id="KW-1185">Reference proteome</keyword>
<evidence type="ECO:0000313" key="2">
    <source>
        <dbReference type="EMBL" id="CAK0822950.1"/>
    </source>
</evidence>
<feature type="region of interest" description="Disordered" evidence="1">
    <location>
        <begin position="1"/>
        <end position="35"/>
    </location>
</feature>
<dbReference type="Proteomes" id="UP001189429">
    <property type="component" value="Unassembled WGS sequence"/>
</dbReference>
<dbReference type="EMBL" id="CAUYUJ010008125">
    <property type="protein sequence ID" value="CAK0822950.1"/>
    <property type="molecule type" value="Genomic_DNA"/>
</dbReference>
<evidence type="ECO:0008006" key="4">
    <source>
        <dbReference type="Google" id="ProtNLM"/>
    </source>
</evidence>
<gene>
    <name evidence="2" type="ORF">PCOR1329_LOCUS23841</name>
</gene>
<organism evidence="2 3">
    <name type="scientific">Prorocentrum cordatum</name>
    <dbReference type="NCBI Taxonomy" id="2364126"/>
    <lineage>
        <taxon>Eukaryota</taxon>
        <taxon>Sar</taxon>
        <taxon>Alveolata</taxon>
        <taxon>Dinophyceae</taxon>
        <taxon>Prorocentrales</taxon>
        <taxon>Prorocentraceae</taxon>
        <taxon>Prorocentrum</taxon>
    </lineage>
</organism>
<feature type="region of interest" description="Disordered" evidence="1">
    <location>
        <begin position="238"/>
        <end position="262"/>
    </location>
</feature>